<evidence type="ECO:0000259" key="5">
    <source>
        <dbReference type="PROSITE" id="PS50977"/>
    </source>
</evidence>
<evidence type="ECO:0000313" key="7">
    <source>
        <dbReference type="Proteomes" id="UP000400924"/>
    </source>
</evidence>
<gene>
    <name evidence="6" type="ORF">FNH08_04970</name>
</gene>
<evidence type="ECO:0000313" key="6">
    <source>
        <dbReference type="EMBL" id="MPY56545.1"/>
    </source>
</evidence>
<dbReference type="GO" id="GO:0045892">
    <property type="term" value="P:negative regulation of DNA-templated transcription"/>
    <property type="evidence" value="ECO:0007669"/>
    <property type="project" value="InterPro"/>
</dbReference>
<dbReference type="AlphaFoldDB" id="A0A5N8XDD9"/>
<reference evidence="6 7" key="1">
    <citation type="submission" date="2019-07" db="EMBL/GenBank/DDBJ databases">
        <title>New species of Amycolatopsis and Streptomyces.</title>
        <authorList>
            <person name="Duangmal K."/>
            <person name="Teo W.F.A."/>
            <person name="Lipun K."/>
        </authorList>
    </citation>
    <scope>NUCLEOTIDE SEQUENCE [LARGE SCALE GENOMIC DNA]</scope>
    <source>
        <strain evidence="6 7">NBRC 106415</strain>
    </source>
</reference>
<evidence type="ECO:0000256" key="3">
    <source>
        <dbReference type="ARBA" id="ARBA00023163"/>
    </source>
</evidence>
<dbReference type="PANTHER" id="PTHR30055:SF151">
    <property type="entry name" value="TRANSCRIPTIONAL REGULATORY PROTEIN"/>
    <property type="match status" value="1"/>
</dbReference>
<dbReference type="InterPro" id="IPR004111">
    <property type="entry name" value="Repressor_TetR_C"/>
</dbReference>
<accession>A0A5N8XDD9</accession>
<dbReference type="InterPro" id="IPR009057">
    <property type="entry name" value="Homeodomain-like_sf"/>
</dbReference>
<name>A0A5N8XDD9_9ACTN</name>
<dbReference type="OrthoDB" id="3519192at2"/>
<dbReference type="GO" id="GO:0003700">
    <property type="term" value="F:DNA-binding transcription factor activity"/>
    <property type="evidence" value="ECO:0007669"/>
    <property type="project" value="TreeGrafter"/>
</dbReference>
<proteinExistence type="predicted"/>
<sequence length="255" mass="28492">MELCSPTKTRTVLTPPVTPLGFPVMKTLGESGAQRARGTTRLDREHVLDVAERIAATEGTAGLTMRRLGSELGMNHTAVYRHFRDKDELLEQVADRLLDRRAEAAPGTDWRETLRSQLRHAVGRFDVHPDLARLVALRPYTTDTLAAHMERALVTLQEVGLTLEQAARVYQLTENFVVGFGLYTSLLRHAAEEGRVPGRGAERRALGALHPDRFPNVVAAAPTLLEDDDRLFDLAIEVVLDTVERMAERQQKTER</sequence>
<keyword evidence="7" id="KW-1185">Reference proteome</keyword>
<evidence type="ECO:0000256" key="2">
    <source>
        <dbReference type="ARBA" id="ARBA00023125"/>
    </source>
</evidence>
<dbReference type="GO" id="GO:0000976">
    <property type="term" value="F:transcription cis-regulatory region binding"/>
    <property type="evidence" value="ECO:0007669"/>
    <property type="project" value="TreeGrafter"/>
</dbReference>
<keyword evidence="3" id="KW-0804">Transcription</keyword>
<keyword evidence="1" id="KW-0805">Transcription regulation</keyword>
<dbReference type="InterPro" id="IPR036271">
    <property type="entry name" value="Tet_transcr_reg_TetR-rel_C_sf"/>
</dbReference>
<dbReference type="Gene3D" id="1.10.357.10">
    <property type="entry name" value="Tetracycline Repressor, domain 2"/>
    <property type="match status" value="1"/>
</dbReference>
<dbReference type="PANTHER" id="PTHR30055">
    <property type="entry name" value="HTH-TYPE TRANSCRIPTIONAL REGULATOR RUTR"/>
    <property type="match status" value="1"/>
</dbReference>
<dbReference type="Proteomes" id="UP000400924">
    <property type="component" value="Unassembled WGS sequence"/>
</dbReference>
<organism evidence="6 7">
    <name type="scientific">Streptomyces spongiae</name>
    <dbReference type="NCBI Taxonomy" id="565072"/>
    <lineage>
        <taxon>Bacteria</taxon>
        <taxon>Bacillati</taxon>
        <taxon>Actinomycetota</taxon>
        <taxon>Actinomycetes</taxon>
        <taxon>Kitasatosporales</taxon>
        <taxon>Streptomycetaceae</taxon>
        <taxon>Streptomyces</taxon>
    </lineage>
</organism>
<protein>
    <submittedName>
        <fullName evidence="6">TetR/AcrR family transcriptional regulator</fullName>
    </submittedName>
</protein>
<dbReference type="InterPro" id="IPR001647">
    <property type="entry name" value="HTH_TetR"/>
</dbReference>
<keyword evidence="2 4" id="KW-0238">DNA-binding</keyword>
<feature type="DNA-binding region" description="H-T-H motif" evidence="4">
    <location>
        <begin position="64"/>
        <end position="83"/>
    </location>
</feature>
<dbReference type="EMBL" id="VJZC01000018">
    <property type="protein sequence ID" value="MPY56545.1"/>
    <property type="molecule type" value="Genomic_DNA"/>
</dbReference>
<dbReference type="Pfam" id="PF00440">
    <property type="entry name" value="TetR_N"/>
    <property type="match status" value="1"/>
</dbReference>
<dbReference type="InterPro" id="IPR050109">
    <property type="entry name" value="HTH-type_TetR-like_transc_reg"/>
</dbReference>
<comment type="caution">
    <text evidence="6">The sequence shown here is derived from an EMBL/GenBank/DDBJ whole genome shotgun (WGS) entry which is preliminary data.</text>
</comment>
<dbReference type="SUPFAM" id="SSF48498">
    <property type="entry name" value="Tetracyclin repressor-like, C-terminal domain"/>
    <property type="match status" value="1"/>
</dbReference>
<dbReference type="PRINTS" id="PR00455">
    <property type="entry name" value="HTHTETR"/>
</dbReference>
<evidence type="ECO:0000256" key="1">
    <source>
        <dbReference type="ARBA" id="ARBA00023015"/>
    </source>
</evidence>
<dbReference type="Gene3D" id="1.10.10.60">
    <property type="entry name" value="Homeodomain-like"/>
    <property type="match status" value="1"/>
</dbReference>
<evidence type="ECO:0000256" key="4">
    <source>
        <dbReference type="PROSITE-ProRule" id="PRU00335"/>
    </source>
</evidence>
<dbReference type="PROSITE" id="PS50977">
    <property type="entry name" value="HTH_TETR_2"/>
    <property type="match status" value="1"/>
</dbReference>
<dbReference type="Pfam" id="PF02909">
    <property type="entry name" value="TetR_C_1"/>
    <property type="match status" value="1"/>
</dbReference>
<feature type="domain" description="HTH tetR-type" evidence="5">
    <location>
        <begin position="41"/>
        <end position="101"/>
    </location>
</feature>
<dbReference type="SUPFAM" id="SSF46689">
    <property type="entry name" value="Homeodomain-like"/>
    <property type="match status" value="1"/>
</dbReference>